<dbReference type="EMBL" id="SHKR01000018">
    <property type="protein sequence ID" value="RZU01937.1"/>
    <property type="molecule type" value="Genomic_DNA"/>
</dbReference>
<sequence>MPHRFRRLRRWPMLVVMAAVTAVVMLAGTITASQQASANTGLVAVPGDLTNFVIAGAPTWYFARANSHDACWPSPAFVGANNDQVPRRRWQTGRTPTRTVSGAVELVDSGPYLTSTTHMSWIAATPASANAPVPRSAARSFNTPKTASKVSAIAATKSHCERRFWATSLTGQAGRAIRSSGDEPDRRSRQDRHPPRRGTPTTGRRRTADSGSRRCASRCTRCRPARRSLLAGG</sequence>
<dbReference type="Proteomes" id="UP000292027">
    <property type="component" value="Unassembled WGS sequence"/>
</dbReference>
<protein>
    <submittedName>
        <fullName evidence="3">Uncharacterized protein</fullName>
    </submittedName>
</protein>
<dbReference type="AlphaFoldDB" id="A0A4Q7VYU9"/>
<accession>A0A4Q7VYU9</accession>
<feature type="region of interest" description="Disordered" evidence="1">
    <location>
        <begin position="171"/>
        <end position="214"/>
    </location>
</feature>
<keyword evidence="2" id="KW-0732">Signal</keyword>
<keyword evidence="4" id="KW-1185">Reference proteome</keyword>
<name>A0A4Q7VYU9_9ACTN</name>
<evidence type="ECO:0000313" key="4">
    <source>
        <dbReference type="Proteomes" id="UP000292027"/>
    </source>
</evidence>
<comment type="caution">
    <text evidence="3">The sequence shown here is derived from an EMBL/GenBank/DDBJ whole genome shotgun (WGS) entry which is preliminary data.</text>
</comment>
<feature type="signal peptide" evidence="2">
    <location>
        <begin position="1"/>
        <end position="38"/>
    </location>
</feature>
<evidence type="ECO:0000256" key="1">
    <source>
        <dbReference type="SAM" id="MobiDB-lite"/>
    </source>
</evidence>
<organism evidence="3 4">
    <name type="scientific">Kribbella rubisoli</name>
    <dbReference type="NCBI Taxonomy" id="3075929"/>
    <lineage>
        <taxon>Bacteria</taxon>
        <taxon>Bacillati</taxon>
        <taxon>Actinomycetota</taxon>
        <taxon>Actinomycetes</taxon>
        <taxon>Propionibacteriales</taxon>
        <taxon>Kribbellaceae</taxon>
        <taxon>Kribbella</taxon>
    </lineage>
</organism>
<proteinExistence type="predicted"/>
<gene>
    <name evidence="3" type="ORF">EV645_8053</name>
</gene>
<feature type="chain" id="PRO_5020503574" evidence="2">
    <location>
        <begin position="39"/>
        <end position="233"/>
    </location>
</feature>
<evidence type="ECO:0000256" key="2">
    <source>
        <dbReference type="SAM" id="SignalP"/>
    </source>
</evidence>
<feature type="compositionally biased region" description="Basic and acidic residues" evidence="1">
    <location>
        <begin position="180"/>
        <end position="193"/>
    </location>
</feature>
<evidence type="ECO:0000313" key="3">
    <source>
        <dbReference type="EMBL" id="RZU01937.1"/>
    </source>
</evidence>
<reference evidence="3 4" key="1">
    <citation type="journal article" date="2015" name="Stand. Genomic Sci.">
        <title>Genomic Encyclopedia of Bacterial and Archaeal Type Strains, Phase III: the genomes of soil and plant-associated and newly described type strains.</title>
        <authorList>
            <person name="Whitman W.B."/>
            <person name="Woyke T."/>
            <person name="Klenk H.P."/>
            <person name="Zhou Y."/>
            <person name="Lilburn T.G."/>
            <person name="Beck B.J."/>
            <person name="De Vos P."/>
            <person name="Vandamme P."/>
            <person name="Eisen J.A."/>
            <person name="Garrity G."/>
            <person name="Hugenholtz P."/>
            <person name="Kyrpides N.C."/>
        </authorList>
    </citation>
    <scope>NUCLEOTIDE SEQUENCE [LARGE SCALE GENOMIC DNA]</scope>
    <source>
        <strain evidence="3 4">VKM Ac-2540</strain>
    </source>
</reference>